<sequence length="144" mass="16619">MWNGKGDFTQLSSGSRGFKQTSMSICIYIQPQPLICELTNFTGNDGFIDRFLFLVSRPALYPTSIVKEHYKILQESKLQNFVPVFLKMFENHTNGVTYSLSASAQEEYDKMTDSFAEFLDEKYKENDENNEDDKENIPTTQIDL</sequence>
<feature type="region of interest" description="Disordered" evidence="1">
    <location>
        <begin position="123"/>
        <end position="144"/>
    </location>
</feature>
<proteinExistence type="predicted"/>
<protein>
    <submittedName>
        <fullName evidence="2">Uncharacterized protein</fullName>
    </submittedName>
</protein>
<keyword evidence="3" id="KW-1185">Reference proteome</keyword>
<dbReference type="EMBL" id="UYJE01006660">
    <property type="protein sequence ID" value="VDI47863.1"/>
    <property type="molecule type" value="Genomic_DNA"/>
</dbReference>
<reference evidence="2" key="1">
    <citation type="submission" date="2018-11" db="EMBL/GenBank/DDBJ databases">
        <authorList>
            <person name="Alioto T."/>
            <person name="Alioto T."/>
        </authorList>
    </citation>
    <scope>NUCLEOTIDE SEQUENCE</scope>
</reference>
<dbReference type="Proteomes" id="UP000596742">
    <property type="component" value="Unassembled WGS sequence"/>
</dbReference>
<evidence type="ECO:0000313" key="3">
    <source>
        <dbReference type="Proteomes" id="UP000596742"/>
    </source>
</evidence>
<name>A0A8B6FDZ0_MYTGA</name>
<evidence type="ECO:0000313" key="2">
    <source>
        <dbReference type="EMBL" id="VDI47863.1"/>
    </source>
</evidence>
<organism evidence="2 3">
    <name type="scientific">Mytilus galloprovincialis</name>
    <name type="common">Mediterranean mussel</name>
    <dbReference type="NCBI Taxonomy" id="29158"/>
    <lineage>
        <taxon>Eukaryota</taxon>
        <taxon>Metazoa</taxon>
        <taxon>Spiralia</taxon>
        <taxon>Lophotrochozoa</taxon>
        <taxon>Mollusca</taxon>
        <taxon>Bivalvia</taxon>
        <taxon>Autobranchia</taxon>
        <taxon>Pteriomorphia</taxon>
        <taxon>Mytilida</taxon>
        <taxon>Mytiloidea</taxon>
        <taxon>Mytilidae</taxon>
        <taxon>Mytilinae</taxon>
        <taxon>Mytilus</taxon>
    </lineage>
</organism>
<dbReference type="AlphaFoldDB" id="A0A8B6FDZ0"/>
<evidence type="ECO:0000256" key="1">
    <source>
        <dbReference type="SAM" id="MobiDB-lite"/>
    </source>
</evidence>
<dbReference type="OrthoDB" id="6080721at2759"/>
<comment type="caution">
    <text evidence="2">The sequence shown here is derived from an EMBL/GenBank/DDBJ whole genome shotgun (WGS) entry which is preliminary data.</text>
</comment>
<accession>A0A8B6FDZ0</accession>
<gene>
    <name evidence="2" type="ORF">MGAL_10B043521</name>
</gene>